<dbReference type="AlphaFoldDB" id="A0A7Y6MC47"/>
<evidence type="ECO:0000313" key="2">
    <source>
        <dbReference type="Proteomes" id="UP000546126"/>
    </source>
</evidence>
<proteinExistence type="predicted"/>
<dbReference type="EMBL" id="JABWGO010000002">
    <property type="protein sequence ID" value="NUW41179.1"/>
    <property type="molecule type" value="Genomic_DNA"/>
</dbReference>
<protein>
    <submittedName>
        <fullName evidence="1">Uncharacterized protein</fullName>
    </submittedName>
</protein>
<name>A0A7Y6MC47_9ACTN</name>
<accession>A0A7Y6MC47</accession>
<evidence type="ECO:0000313" key="1">
    <source>
        <dbReference type="EMBL" id="NUW41179.1"/>
    </source>
</evidence>
<comment type="caution">
    <text evidence="1">The sequence shown here is derived from an EMBL/GenBank/DDBJ whole genome shotgun (WGS) entry which is preliminary data.</text>
</comment>
<gene>
    <name evidence="1" type="ORF">HT134_13650</name>
</gene>
<sequence>MTIRLSPDQALVLSDWLDRMIGTAEFDSLVDQDRAVWSPLYLIAGSLETSLAEVFLPDYTERLNAARERLTGALDQG</sequence>
<reference evidence="1 2" key="1">
    <citation type="submission" date="2020-06" db="EMBL/GenBank/DDBJ databases">
        <authorList>
            <person name="Chanama M."/>
        </authorList>
    </citation>
    <scope>NUCLEOTIDE SEQUENCE [LARGE SCALE GENOMIC DNA]</scope>
    <source>
        <strain evidence="1 2">TBRC6557</strain>
    </source>
</reference>
<dbReference type="Proteomes" id="UP000546126">
    <property type="component" value="Unassembled WGS sequence"/>
</dbReference>
<organism evidence="1 2">
    <name type="scientific">Nonomuraea rhodomycinica</name>
    <dbReference type="NCBI Taxonomy" id="1712872"/>
    <lineage>
        <taxon>Bacteria</taxon>
        <taxon>Bacillati</taxon>
        <taxon>Actinomycetota</taxon>
        <taxon>Actinomycetes</taxon>
        <taxon>Streptosporangiales</taxon>
        <taxon>Streptosporangiaceae</taxon>
        <taxon>Nonomuraea</taxon>
    </lineage>
</organism>
<keyword evidence="2" id="KW-1185">Reference proteome</keyword>